<dbReference type="EMBL" id="CACVBM020001305">
    <property type="protein sequence ID" value="CAA7044642.1"/>
    <property type="molecule type" value="Genomic_DNA"/>
</dbReference>
<feature type="domain" description="NYN" evidence="1">
    <location>
        <begin position="16"/>
        <end position="144"/>
    </location>
</feature>
<proteinExistence type="predicted"/>
<dbReference type="AlphaFoldDB" id="A0A6D2KA27"/>
<organism evidence="2 4">
    <name type="scientific">Microthlaspi erraticum</name>
    <dbReference type="NCBI Taxonomy" id="1685480"/>
    <lineage>
        <taxon>Eukaryota</taxon>
        <taxon>Viridiplantae</taxon>
        <taxon>Streptophyta</taxon>
        <taxon>Embryophyta</taxon>
        <taxon>Tracheophyta</taxon>
        <taxon>Spermatophyta</taxon>
        <taxon>Magnoliopsida</taxon>
        <taxon>eudicotyledons</taxon>
        <taxon>Gunneridae</taxon>
        <taxon>Pentapetalae</taxon>
        <taxon>rosids</taxon>
        <taxon>malvids</taxon>
        <taxon>Brassicales</taxon>
        <taxon>Brassicaceae</taxon>
        <taxon>Coluteocarpeae</taxon>
        <taxon>Microthlaspi</taxon>
    </lineage>
</organism>
<dbReference type="PANTHER" id="PTHR14379">
    <property type="entry name" value="LIMKAIN B LKAP"/>
    <property type="match status" value="1"/>
</dbReference>
<evidence type="ECO:0000313" key="2">
    <source>
        <dbReference type="EMBL" id="CAA7044642.1"/>
    </source>
</evidence>
<dbReference type="Proteomes" id="UP000467841">
    <property type="component" value="Unassembled WGS sequence"/>
</dbReference>
<dbReference type="GO" id="GO:0005777">
    <property type="term" value="C:peroxisome"/>
    <property type="evidence" value="ECO:0007669"/>
    <property type="project" value="InterPro"/>
</dbReference>
<name>A0A6D2KA27_9BRAS</name>
<evidence type="ECO:0000313" key="3">
    <source>
        <dbReference type="EMBL" id="CAA7052509.1"/>
    </source>
</evidence>
<dbReference type="GO" id="GO:0010468">
    <property type="term" value="P:regulation of gene expression"/>
    <property type="evidence" value="ECO:0007669"/>
    <property type="project" value="InterPro"/>
</dbReference>
<protein>
    <recommendedName>
        <fullName evidence="1">NYN domain-containing protein</fullName>
    </recommendedName>
</protein>
<gene>
    <name evidence="2" type="ORF">MERR_LOCUS31877</name>
    <name evidence="3" type="ORF">MERR_LOCUS39744</name>
</gene>
<evidence type="ECO:0000313" key="4">
    <source>
        <dbReference type="Proteomes" id="UP000467841"/>
    </source>
</evidence>
<sequence length="194" mass="22488">MDTEMEEPSRYALNTRLFWDLVDFPYPRDRQLRKFYFEVERAITKKASVGDLSIYAYGEELTDRQINTFYNSRISLEHGPAEKRERLNKIILDMLDFARMKPSPADVNLLIAAKDMPDQNTELFSVMEGLRKRGCRVFFVVPDDSSDSQFPPRDSASLVWRWNILLDGGFPTVTNTDKVSQGAEKRYKQTSVGE</sequence>
<dbReference type="PANTHER" id="PTHR14379:SF7">
    <property type="entry name" value="ENDONUCLEASE OR GLYCOSYL HYDROLASE-RELATED"/>
    <property type="match status" value="1"/>
</dbReference>
<dbReference type="InterPro" id="IPR021139">
    <property type="entry name" value="NYN"/>
</dbReference>
<dbReference type="GO" id="GO:0004540">
    <property type="term" value="F:RNA nuclease activity"/>
    <property type="evidence" value="ECO:0007669"/>
    <property type="project" value="InterPro"/>
</dbReference>
<keyword evidence="4" id="KW-1185">Reference proteome</keyword>
<evidence type="ECO:0000259" key="1">
    <source>
        <dbReference type="Pfam" id="PF01936"/>
    </source>
</evidence>
<dbReference type="EMBL" id="CACVBM020001497">
    <property type="protein sequence ID" value="CAA7052509.1"/>
    <property type="molecule type" value="Genomic_DNA"/>
</dbReference>
<dbReference type="OrthoDB" id="1067852at2759"/>
<reference evidence="2 4" key="1">
    <citation type="submission" date="2020-01" db="EMBL/GenBank/DDBJ databases">
        <authorList>
            <person name="Mishra B."/>
        </authorList>
    </citation>
    <scope>NUCLEOTIDE SEQUENCE [LARGE SCALE GENOMIC DNA]</scope>
</reference>
<dbReference type="Pfam" id="PF01936">
    <property type="entry name" value="NYN"/>
    <property type="match status" value="1"/>
</dbReference>
<accession>A0A6D2KA27</accession>
<dbReference type="InterPro" id="IPR024768">
    <property type="entry name" value="Marf1"/>
</dbReference>